<dbReference type="Pfam" id="PF13499">
    <property type="entry name" value="EF-hand_7"/>
    <property type="match status" value="1"/>
</dbReference>
<proteinExistence type="evidence at transcript level"/>
<dbReference type="PROSITE" id="PS51257">
    <property type="entry name" value="PROKAR_LIPOPROTEIN"/>
    <property type="match status" value="1"/>
</dbReference>
<dbReference type="CDD" id="cd00051">
    <property type="entry name" value="EFh"/>
    <property type="match status" value="1"/>
</dbReference>
<protein>
    <submittedName>
        <fullName evidence="4">CnidEF</fullName>
    </submittedName>
</protein>
<reference evidence="4" key="1">
    <citation type="submission" date="2006-01" db="EMBL/GenBank/DDBJ databases">
        <title>Characterization of a Novel EF-Hand Homolog, CnidEF, in the Anemone Anthopleura elegantissima.</title>
        <authorList>
            <person name="Hauck L.L."/>
            <person name="Phillips W.S."/>
            <person name="Weis V.M."/>
        </authorList>
    </citation>
    <scope>NUCLEOTIDE SEQUENCE</scope>
</reference>
<dbReference type="InterPro" id="IPR011992">
    <property type="entry name" value="EF-hand-dom_pair"/>
</dbReference>
<dbReference type="PROSITE" id="PS50222">
    <property type="entry name" value="EF_HAND_2"/>
    <property type="match status" value="2"/>
</dbReference>
<dbReference type="PROSITE" id="PS00018">
    <property type="entry name" value="EF_HAND_1"/>
    <property type="match status" value="2"/>
</dbReference>
<evidence type="ECO:0000256" key="2">
    <source>
        <dbReference type="SAM" id="SignalP"/>
    </source>
</evidence>
<keyword evidence="1" id="KW-0106">Calcium</keyword>
<dbReference type="AlphaFoldDB" id="Q2ESH9"/>
<dbReference type="SUPFAM" id="SSF47473">
    <property type="entry name" value="EF-hand"/>
    <property type="match status" value="1"/>
</dbReference>
<sequence length="147" mass="16634">MKTLMLSAALFLAVCVVLPQTGAGCHRVRVTRCYLVCGSTKCYKICVVSYHWVCPGKRDQIEDAQGSRKKGPEKAIIEKFSNKFSTYDKDGDNSISFDEFRTTLGDVHDRKMLRNLFNTTDKNGDNAITCDEFLKAKFDFSEKPVCR</sequence>
<feature type="signal peptide" evidence="2">
    <location>
        <begin position="1"/>
        <end position="24"/>
    </location>
</feature>
<dbReference type="InterPro" id="IPR002048">
    <property type="entry name" value="EF_hand_dom"/>
</dbReference>
<feature type="domain" description="EF-hand" evidence="3">
    <location>
        <begin position="75"/>
        <end position="110"/>
    </location>
</feature>
<evidence type="ECO:0000313" key="4">
    <source>
        <dbReference type="EMBL" id="ABD16201.1"/>
    </source>
</evidence>
<feature type="domain" description="EF-hand" evidence="3">
    <location>
        <begin position="111"/>
        <end position="143"/>
    </location>
</feature>
<dbReference type="Gene3D" id="1.10.238.10">
    <property type="entry name" value="EF-hand"/>
    <property type="match status" value="1"/>
</dbReference>
<dbReference type="SMART" id="SM00054">
    <property type="entry name" value="EFh"/>
    <property type="match status" value="2"/>
</dbReference>
<name>Q2ESH9_ANTEL</name>
<evidence type="ECO:0000259" key="3">
    <source>
        <dbReference type="PROSITE" id="PS50222"/>
    </source>
</evidence>
<evidence type="ECO:0000256" key="1">
    <source>
        <dbReference type="ARBA" id="ARBA00022837"/>
    </source>
</evidence>
<accession>Q2ESH9</accession>
<dbReference type="InterPro" id="IPR018247">
    <property type="entry name" value="EF_Hand_1_Ca_BS"/>
</dbReference>
<dbReference type="EMBL" id="DQ363988">
    <property type="protein sequence ID" value="ABD16201.1"/>
    <property type="molecule type" value="mRNA"/>
</dbReference>
<keyword evidence="2" id="KW-0732">Signal</keyword>
<dbReference type="GO" id="GO:0005509">
    <property type="term" value="F:calcium ion binding"/>
    <property type="evidence" value="ECO:0007669"/>
    <property type="project" value="InterPro"/>
</dbReference>
<feature type="chain" id="PRO_5004207281" evidence="2">
    <location>
        <begin position="25"/>
        <end position="147"/>
    </location>
</feature>
<organism evidence="4">
    <name type="scientific">Anthopleura elegantissima</name>
    <name type="common">Green aggregating anemone</name>
    <name type="synonym">Actinia elegantissima</name>
    <dbReference type="NCBI Taxonomy" id="6110"/>
    <lineage>
        <taxon>Eukaryota</taxon>
        <taxon>Metazoa</taxon>
        <taxon>Cnidaria</taxon>
        <taxon>Anthozoa</taxon>
        <taxon>Hexacorallia</taxon>
        <taxon>Actiniaria</taxon>
        <taxon>Actiniidae</taxon>
        <taxon>Anthopleura</taxon>
    </lineage>
</organism>